<feature type="region of interest" description="Disordered" evidence="12">
    <location>
        <begin position="160"/>
        <end position="182"/>
    </location>
</feature>
<feature type="domain" description="Mis18" evidence="13">
    <location>
        <begin position="5"/>
        <end position="111"/>
    </location>
</feature>
<dbReference type="OrthoDB" id="74210at2759"/>
<dbReference type="GO" id="GO:0006355">
    <property type="term" value="P:regulation of DNA-templated transcription"/>
    <property type="evidence" value="ECO:0007669"/>
    <property type="project" value="InterPro"/>
</dbReference>
<dbReference type="InterPro" id="IPR034752">
    <property type="entry name" value="Mis18"/>
</dbReference>
<dbReference type="InterPro" id="IPR004910">
    <property type="entry name" value="Yippee/Mis18/Cereblon"/>
</dbReference>
<dbReference type="Pfam" id="PF03226">
    <property type="entry name" value="Yippee-Mis18"/>
    <property type="match status" value="1"/>
</dbReference>
<dbReference type="EMBL" id="GHBP01006799">
    <property type="protein sequence ID" value="NDJ94147.1"/>
    <property type="molecule type" value="Transcribed_RNA"/>
</dbReference>
<dbReference type="GO" id="GO:0051301">
    <property type="term" value="P:cell division"/>
    <property type="evidence" value="ECO:0007669"/>
    <property type="project" value="UniProtKB-KW"/>
</dbReference>
<dbReference type="SUPFAM" id="SSF82927">
    <property type="entry name" value="Cysteine-rich DNA binding domain, (DM domain)"/>
    <property type="match status" value="1"/>
</dbReference>
<evidence type="ECO:0000256" key="10">
    <source>
        <dbReference type="ARBA" id="ARBA00023306"/>
    </source>
</evidence>
<dbReference type="PANTHER" id="PTHR16431:SF1">
    <property type="entry name" value="NEUROGENIC PROTEIN MASTERMIND"/>
    <property type="match status" value="1"/>
</dbReference>
<organism evidence="14">
    <name type="scientific">Henneguya salminicola</name>
    <name type="common">Myxosporean</name>
    <dbReference type="NCBI Taxonomy" id="69463"/>
    <lineage>
        <taxon>Eukaryota</taxon>
        <taxon>Metazoa</taxon>
        <taxon>Cnidaria</taxon>
        <taxon>Myxozoa</taxon>
        <taxon>Myxosporea</taxon>
        <taxon>Bivalvulida</taxon>
        <taxon>Platysporina</taxon>
        <taxon>Myxobolidae</taxon>
        <taxon>Henneguya</taxon>
    </lineage>
</organism>
<dbReference type="InterPro" id="IPR036407">
    <property type="entry name" value="DM_DNA-bd_sf"/>
</dbReference>
<evidence type="ECO:0000313" key="14">
    <source>
        <dbReference type="EMBL" id="NDJ94147.1"/>
    </source>
</evidence>
<keyword evidence="6" id="KW-0479">Metal-binding</keyword>
<keyword evidence="11" id="KW-0137">Centromere</keyword>
<comment type="function">
    <text evidence="1">Required for recruitment of CENPA to centromeres and normal chromosome segregation during mitosis.</text>
</comment>
<evidence type="ECO:0000256" key="11">
    <source>
        <dbReference type="ARBA" id="ARBA00023328"/>
    </source>
</evidence>
<evidence type="ECO:0000256" key="6">
    <source>
        <dbReference type="ARBA" id="ARBA00022723"/>
    </source>
</evidence>
<proteinExistence type="predicted"/>
<dbReference type="PROSITE" id="PS51793">
    <property type="entry name" value="MIS18"/>
    <property type="match status" value="1"/>
</dbReference>
<evidence type="ECO:0000256" key="9">
    <source>
        <dbReference type="ARBA" id="ARBA00023242"/>
    </source>
</evidence>
<dbReference type="GO" id="GO:0043565">
    <property type="term" value="F:sequence-specific DNA binding"/>
    <property type="evidence" value="ECO:0007669"/>
    <property type="project" value="InterPro"/>
</dbReference>
<comment type="subcellular location">
    <subcellularLocation>
        <location evidence="3">Chromosome</location>
        <location evidence="3">Centromere</location>
    </subcellularLocation>
    <subcellularLocation>
        <location evidence="2">Nucleus</location>
    </subcellularLocation>
</comment>
<feature type="region of interest" description="Disordered" evidence="12">
    <location>
        <begin position="119"/>
        <end position="139"/>
    </location>
</feature>
<keyword evidence="4" id="KW-0158">Chromosome</keyword>
<keyword evidence="9" id="KW-0539">Nucleus</keyword>
<keyword evidence="8" id="KW-0862">Zinc</keyword>
<reference evidence="14" key="1">
    <citation type="submission" date="2018-11" db="EMBL/GenBank/DDBJ databases">
        <title>Henneguya salminicola genome and transcriptome.</title>
        <authorList>
            <person name="Yahalomi D."/>
            <person name="Atkinson S.D."/>
            <person name="Neuhof M."/>
            <person name="Chang E.S."/>
            <person name="Philippe H."/>
            <person name="Cartwright P."/>
            <person name="Bartholomew J.L."/>
            <person name="Huchon D."/>
        </authorList>
    </citation>
    <scope>NUCLEOTIDE SEQUENCE</scope>
    <source>
        <strain evidence="14">Hz1</strain>
        <tissue evidence="14">Whole</tissue>
    </source>
</reference>
<dbReference type="GO" id="GO:0000785">
    <property type="term" value="C:chromatin"/>
    <property type="evidence" value="ECO:0007669"/>
    <property type="project" value="TreeGrafter"/>
</dbReference>
<keyword evidence="5" id="KW-0132">Cell division</keyword>
<evidence type="ECO:0000256" key="1">
    <source>
        <dbReference type="ARBA" id="ARBA00003694"/>
    </source>
</evidence>
<keyword evidence="7" id="KW-0498">Mitosis</keyword>
<evidence type="ECO:0000256" key="12">
    <source>
        <dbReference type="SAM" id="MobiDB-lite"/>
    </source>
</evidence>
<sequence length="182" mass="20646">MPSRCNVYQCKECRTIIADSSYLTGRDEELGMISFQSKMCGLTPDTPNVISVNHKIYTSLKGKDRFCTFQYISCKQCSNTLGRLYYGTTPNLDFLRNAFAFNFDSIISYEVGFNRNTPTEINAPPIPANSSSEENDEYLEKGDQMHHILASAARRLSLTGRQSNKENVYKTPQRSNNPTNLR</sequence>
<name>A0A6G3MJF8_HENSL</name>
<dbReference type="GO" id="GO:0005634">
    <property type="term" value="C:nucleus"/>
    <property type="evidence" value="ECO:0007669"/>
    <property type="project" value="UniProtKB-SubCell"/>
</dbReference>
<dbReference type="GO" id="GO:0007059">
    <property type="term" value="P:chromosome segregation"/>
    <property type="evidence" value="ECO:0007669"/>
    <property type="project" value="TreeGrafter"/>
</dbReference>
<dbReference type="PANTHER" id="PTHR16431">
    <property type="entry name" value="NEUROGENIC PROTEIN MASTERMIND"/>
    <property type="match status" value="1"/>
</dbReference>
<evidence type="ECO:0000256" key="2">
    <source>
        <dbReference type="ARBA" id="ARBA00004123"/>
    </source>
</evidence>
<evidence type="ECO:0000256" key="7">
    <source>
        <dbReference type="ARBA" id="ARBA00022776"/>
    </source>
</evidence>
<evidence type="ECO:0000256" key="5">
    <source>
        <dbReference type="ARBA" id="ARBA00022618"/>
    </source>
</evidence>
<dbReference type="GO" id="GO:0034080">
    <property type="term" value="P:CENP-A containing chromatin assembly"/>
    <property type="evidence" value="ECO:0007669"/>
    <property type="project" value="TreeGrafter"/>
</dbReference>
<dbReference type="GO" id="GO:0046872">
    <property type="term" value="F:metal ion binding"/>
    <property type="evidence" value="ECO:0007669"/>
    <property type="project" value="UniProtKB-KW"/>
</dbReference>
<dbReference type="AlphaFoldDB" id="A0A6G3MJF8"/>
<evidence type="ECO:0000256" key="3">
    <source>
        <dbReference type="ARBA" id="ARBA00004584"/>
    </source>
</evidence>
<dbReference type="GO" id="GO:0000775">
    <property type="term" value="C:chromosome, centromeric region"/>
    <property type="evidence" value="ECO:0007669"/>
    <property type="project" value="UniProtKB-SubCell"/>
</dbReference>
<protein>
    <submittedName>
        <fullName evidence="14">Protein Mis18-beta (Trinotate prediction)</fullName>
    </submittedName>
</protein>
<evidence type="ECO:0000259" key="13">
    <source>
        <dbReference type="PROSITE" id="PS51793"/>
    </source>
</evidence>
<keyword evidence="10" id="KW-0131">Cell cycle</keyword>
<evidence type="ECO:0000256" key="8">
    <source>
        <dbReference type="ARBA" id="ARBA00022833"/>
    </source>
</evidence>
<feature type="compositionally biased region" description="Polar residues" evidence="12">
    <location>
        <begin position="169"/>
        <end position="182"/>
    </location>
</feature>
<accession>A0A6G3MJF8</accession>
<evidence type="ECO:0000256" key="4">
    <source>
        <dbReference type="ARBA" id="ARBA00022454"/>
    </source>
</evidence>